<keyword evidence="1 5" id="KW-0732">Signal</keyword>
<dbReference type="RefSeq" id="XP_009167955.1">
    <property type="nucleotide sequence ID" value="XM_009169691.1"/>
</dbReference>
<evidence type="ECO:0000256" key="1">
    <source>
        <dbReference type="ARBA" id="ARBA00022729"/>
    </source>
</evidence>
<dbReference type="Gene3D" id="2.120.10.30">
    <property type="entry name" value="TolB, C-terminal domain"/>
    <property type="match status" value="1"/>
</dbReference>
<evidence type="ECO:0000256" key="2">
    <source>
        <dbReference type="ARBA" id="ARBA00022737"/>
    </source>
</evidence>
<dbReference type="OrthoDB" id="10018185at2759"/>
<dbReference type="SUPFAM" id="SSF63829">
    <property type="entry name" value="Calcium-dependent phosphotriesterase"/>
    <property type="match status" value="2"/>
</dbReference>
<dbReference type="PANTHER" id="PTHR10680">
    <property type="entry name" value="PEPTIDYL-GLYCINE ALPHA-AMIDATING MONOOXYGENASE"/>
    <property type="match status" value="1"/>
</dbReference>
<proteinExistence type="predicted"/>
<dbReference type="KEGG" id="ovi:T265_04845"/>
<sequence>MRFSWILIHLCVQISASQLFEDGEFDSRELGSPGNIISESNDDRYFSRDEPRVSIIDVPEWPNREALHHLGDISASAPLDEEGRDVLVLHRGDREWNLLTFDEHNVLRDQSKGPIKDGVLALLHKGVLRETSLPNTFYMPHGLTVDPEGNIWVTDVGLHQVFKFSPDKTQLMVLGEKFKPGNDSGHFCKPTHVAVASTGDFFVSDGYCNNRIVKFRSDGTVITQWGKKVRSHETPGPYELNVPHELVLLEDSDTLCVADRENRRVVCYCAGLTPETEHLAGEYRYEIREPGPVYGVAVSPAANALVILVNQNNEQGSVDIRLYDLDTKERLGILADEDEGYGKAHTVSACTGDSEQGCIIVNSLNKAGQQKDARNKSVRRRLWLYEVQAVE</sequence>
<keyword evidence="2" id="KW-0677">Repeat</keyword>
<dbReference type="InterPro" id="IPR011042">
    <property type="entry name" value="6-blade_b-propeller_TolB-like"/>
</dbReference>
<evidence type="ECO:0000313" key="7">
    <source>
        <dbReference type="Proteomes" id="UP000054324"/>
    </source>
</evidence>
<dbReference type="GO" id="GO:0005576">
    <property type="term" value="C:extracellular region"/>
    <property type="evidence" value="ECO:0007669"/>
    <property type="project" value="TreeGrafter"/>
</dbReference>
<reference evidence="6 7" key="1">
    <citation type="submission" date="2013-11" db="EMBL/GenBank/DDBJ databases">
        <title>Opisthorchis viverrini - life in the bile duct.</title>
        <authorList>
            <person name="Young N.D."/>
            <person name="Nagarajan N."/>
            <person name="Lin S.J."/>
            <person name="Korhonen P.K."/>
            <person name="Jex A.R."/>
            <person name="Hall R.S."/>
            <person name="Safavi-Hemami H."/>
            <person name="Kaewkong W."/>
            <person name="Bertrand D."/>
            <person name="Gao S."/>
            <person name="Seet Q."/>
            <person name="Wongkham S."/>
            <person name="Teh B.T."/>
            <person name="Wongkham C."/>
            <person name="Intapan P.M."/>
            <person name="Maleewong W."/>
            <person name="Yang X."/>
            <person name="Hu M."/>
            <person name="Wang Z."/>
            <person name="Hofmann A."/>
            <person name="Sternberg P.W."/>
            <person name="Tan P."/>
            <person name="Wang J."/>
            <person name="Gasser R.B."/>
        </authorList>
    </citation>
    <scope>NUCLEOTIDE SEQUENCE [LARGE SCALE GENOMIC DNA]</scope>
</reference>
<feature type="repeat" description="NHL" evidence="4">
    <location>
        <begin position="185"/>
        <end position="218"/>
    </location>
</feature>
<protein>
    <recommendedName>
        <fullName evidence="8">Peptidylamidoglycolate lyase</fullName>
    </recommendedName>
</protein>
<evidence type="ECO:0008006" key="8">
    <source>
        <dbReference type="Google" id="ProtNLM"/>
    </source>
</evidence>
<evidence type="ECO:0000313" key="6">
    <source>
        <dbReference type="EMBL" id="KER28316.1"/>
    </source>
</evidence>
<evidence type="ECO:0000256" key="5">
    <source>
        <dbReference type="SAM" id="SignalP"/>
    </source>
</evidence>
<evidence type="ECO:0000256" key="4">
    <source>
        <dbReference type="PROSITE-ProRule" id="PRU00504"/>
    </source>
</evidence>
<dbReference type="CDD" id="cd14958">
    <property type="entry name" value="NHL_PAL_like"/>
    <property type="match status" value="1"/>
</dbReference>
<feature type="signal peptide" evidence="5">
    <location>
        <begin position="1"/>
        <end position="16"/>
    </location>
</feature>
<dbReference type="EMBL" id="KL596702">
    <property type="protein sequence ID" value="KER28316.1"/>
    <property type="molecule type" value="Genomic_DNA"/>
</dbReference>
<organism evidence="6 7">
    <name type="scientific">Opisthorchis viverrini</name>
    <name type="common">Southeast Asian liver fluke</name>
    <dbReference type="NCBI Taxonomy" id="6198"/>
    <lineage>
        <taxon>Eukaryota</taxon>
        <taxon>Metazoa</taxon>
        <taxon>Spiralia</taxon>
        <taxon>Lophotrochozoa</taxon>
        <taxon>Platyhelminthes</taxon>
        <taxon>Trematoda</taxon>
        <taxon>Digenea</taxon>
        <taxon>Opisthorchiida</taxon>
        <taxon>Opisthorchiata</taxon>
        <taxon>Opisthorchiidae</taxon>
        <taxon>Opisthorchis</taxon>
    </lineage>
</organism>
<dbReference type="PANTHER" id="PTHR10680:SF14">
    <property type="entry name" value="PEPTIDYL-GLYCINE ALPHA-AMIDATING MONOOXYGENASE"/>
    <property type="match status" value="1"/>
</dbReference>
<dbReference type="Proteomes" id="UP000054324">
    <property type="component" value="Unassembled WGS sequence"/>
</dbReference>
<gene>
    <name evidence="6" type="ORF">T265_04845</name>
</gene>
<dbReference type="PROSITE" id="PS51125">
    <property type="entry name" value="NHL"/>
    <property type="match status" value="2"/>
</dbReference>
<name>A0A074ZMJ3_OPIVI</name>
<dbReference type="CTD" id="20319027"/>
<dbReference type="InterPro" id="IPR001258">
    <property type="entry name" value="NHL_repeat"/>
</dbReference>
<dbReference type="GeneID" id="20319027"/>
<keyword evidence="7" id="KW-1185">Reference proteome</keyword>
<dbReference type="AlphaFoldDB" id="A0A074ZMJ3"/>
<accession>A0A074ZMJ3</accession>
<dbReference type="Pfam" id="PF01436">
    <property type="entry name" value="NHL"/>
    <property type="match status" value="2"/>
</dbReference>
<feature type="chain" id="PRO_5001705471" description="Peptidylamidoglycolate lyase" evidence="5">
    <location>
        <begin position="17"/>
        <end position="391"/>
    </location>
</feature>
<evidence type="ECO:0000256" key="3">
    <source>
        <dbReference type="ARBA" id="ARBA00023180"/>
    </source>
</evidence>
<feature type="repeat" description="NHL" evidence="4">
    <location>
        <begin position="137"/>
        <end position="167"/>
    </location>
</feature>
<keyword evidence="3" id="KW-0325">Glycoprotein</keyword>